<dbReference type="EMBL" id="ABFEVW030000026">
    <property type="protein sequence ID" value="EMN1072999.1"/>
    <property type="molecule type" value="Genomic_DNA"/>
</dbReference>
<reference evidence="1" key="1">
    <citation type="submission" date="2023-06" db="EMBL/GenBank/DDBJ databases">
        <authorList>
            <consortium name="Clinical and Environmental Microbiology Branch: Whole genome sequencing antimicrobial resistance pathogens in the healthcare setting"/>
        </authorList>
    </citation>
    <scope>NUCLEOTIDE SEQUENCE</scope>
    <source>
        <strain evidence="1">2021GN-00227</strain>
    </source>
</reference>
<dbReference type="RefSeq" id="WP_031960023.1">
    <property type="nucleotide sequence ID" value="NZ_CP169779.1"/>
</dbReference>
<accession>A0AAD2U4W3</accession>
<dbReference type="EMBL" id="ABFEVW020000026">
    <property type="protein sequence ID" value="EKU3569902.1"/>
    <property type="molecule type" value="Genomic_DNA"/>
</dbReference>
<dbReference type="AlphaFoldDB" id="A0AAD2U4W3"/>
<proteinExistence type="predicted"/>
<sequence>MSEHNSIQFDPTALLIIKNEIDNSIKLVEGAVSTLIEEQALPFGIDDALEQFKQCTQVLRLIDIPYLAKITQYSTELMQKIMANPEHINTDDVVALSEGTTMVKRYIEFICLREIEVPQFLLDTLNNLEKALNKPLTSSGKQIASKLSTASLELPLPEVLINERTQFIHQLYKLSLHQFLNKTENARDFQAFKLIGGYLVSMAQGQPSQQYWQLVNSAFSHIDELVLNDARLRVFINLENAISLFLASPEGFEANLTALADILSIVIGQEDQLAQQIRSQLNIGHEFLTDTQLKTLSQHLYGPDFDTMQTVSQLILSEMNKVRNDIEYNYQNMSPEKAQQLQSNLMQLTHTFKLLNLNEAASELSQQASSLSQINILSNENYAQQLMKSILSAMNAIGILVRHYSSNRLQIRVNNTNISLDRLDEAHQTLLNETKNLTDFVCQSLTLYANDQTQNIEAIAGSLKELAGAAEFLGSTVQQNALLETAKFVQQQIDQNQPFNHDQIYCIFNVLAGLDMLVDNLKNKQPVLQSMFDVALLSSQQLQKKAA</sequence>
<gene>
    <name evidence="1" type="ORF">MKP18_003356</name>
</gene>
<comment type="caution">
    <text evidence="1">The sequence shown here is derived from an EMBL/GenBank/DDBJ whole genome shotgun (WGS) entry which is preliminary data.</text>
</comment>
<protein>
    <submittedName>
        <fullName evidence="1">Chemotaxis protein</fullName>
    </submittedName>
</protein>
<evidence type="ECO:0000313" key="1">
    <source>
        <dbReference type="EMBL" id="EKU3569902.1"/>
    </source>
</evidence>
<name>A0AAD2U4W3_ACIBA</name>
<organism evidence="1">
    <name type="scientific">Acinetobacter baumannii</name>
    <dbReference type="NCBI Taxonomy" id="470"/>
    <lineage>
        <taxon>Bacteria</taxon>
        <taxon>Pseudomonadati</taxon>
        <taxon>Pseudomonadota</taxon>
        <taxon>Gammaproteobacteria</taxon>
        <taxon>Moraxellales</taxon>
        <taxon>Moraxellaceae</taxon>
        <taxon>Acinetobacter</taxon>
        <taxon>Acinetobacter calcoaceticus/baumannii complex</taxon>
    </lineage>
</organism>